<evidence type="ECO:0000313" key="4">
    <source>
        <dbReference type="Proteomes" id="UP000309340"/>
    </source>
</evidence>
<keyword evidence="1" id="KW-0175">Coiled coil</keyword>
<keyword evidence="4" id="KW-1185">Reference proteome</keyword>
<comment type="caution">
    <text evidence="3">The sequence shown here is derived from an EMBL/GenBank/DDBJ whole genome shotgun (WGS) entry which is preliminary data.</text>
</comment>
<reference evidence="3 4" key="1">
    <citation type="submission" date="2017-03" db="EMBL/GenBank/DDBJ databases">
        <title>Genomes of endolithic fungi from Antarctica.</title>
        <authorList>
            <person name="Coleine C."/>
            <person name="Masonjones S."/>
            <person name="Stajich J.E."/>
        </authorList>
    </citation>
    <scope>NUCLEOTIDE SEQUENCE [LARGE SCALE GENOMIC DNA]</scope>
    <source>
        <strain evidence="3 4">CCFEE 5184</strain>
    </source>
</reference>
<dbReference type="AlphaFoldDB" id="A0A4U0X934"/>
<proteinExistence type="predicted"/>
<feature type="coiled-coil region" evidence="1">
    <location>
        <begin position="387"/>
        <end position="416"/>
    </location>
</feature>
<organism evidence="3 4">
    <name type="scientific">Friedmanniomyces simplex</name>
    <dbReference type="NCBI Taxonomy" id="329884"/>
    <lineage>
        <taxon>Eukaryota</taxon>
        <taxon>Fungi</taxon>
        <taxon>Dikarya</taxon>
        <taxon>Ascomycota</taxon>
        <taxon>Pezizomycotina</taxon>
        <taxon>Dothideomycetes</taxon>
        <taxon>Dothideomycetidae</taxon>
        <taxon>Mycosphaerellales</taxon>
        <taxon>Teratosphaeriaceae</taxon>
        <taxon>Friedmanniomyces</taxon>
    </lineage>
</organism>
<evidence type="ECO:0000313" key="3">
    <source>
        <dbReference type="EMBL" id="TKA71633.1"/>
    </source>
</evidence>
<accession>A0A4U0X934</accession>
<sequence length="439" mass="48428">MAAYSLTTRSGEQLPPYESLPAQAQAQAQLLPLEDPVSPLHQQQRPPYYSVHDPLTAAFRARAIMTGASLPEENWAERIPVPSQFRVPPTSGSVGSIEGVLPYRGSGSGGASVGSAVAETLRRESAGCVRASVVEVEEGEMSGEEEEGEGARMLPRGGRNMPPVVGGTERRRKWSGGISWRRNELVRSAEKVRELEGGLEVERCGKRKRRFSRRATSTVATFGRNVKSKVAGWWKRDSVGSNPYWVLAGVEVGREAGEQGNVAESESSVPDEDGAETLAAISPSLRYVRNDGGPLVPCHANLSLMHLPEDEAHASYLQSALPVHFLPHLSDTERVTHSQMLEQMEADLSQAQANGRMDTTEIQRHYFSLVGNRTNPCDQATAAGLLRLESQQARERAEEEYERAEKERQIAEMAAKRRAWSRLFDVQWAKARRDEYVSL</sequence>
<evidence type="ECO:0000256" key="2">
    <source>
        <dbReference type="SAM" id="MobiDB-lite"/>
    </source>
</evidence>
<feature type="compositionally biased region" description="Acidic residues" evidence="2">
    <location>
        <begin position="136"/>
        <end position="148"/>
    </location>
</feature>
<gene>
    <name evidence="3" type="ORF">B0A55_07566</name>
</gene>
<dbReference type="OrthoDB" id="3906808at2759"/>
<dbReference type="Proteomes" id="UP000309340">
    <property type="component" value="Unassembled WGS sequence"/>
</dbReference>
<feature type="region of interest" description="Disordered" evidence="2">
    <location>
        <begin position="136"/>
        <end position="170"/>
    </location>
</feature>
<dbReference type="EMBL" id="NAJQ01000343">
    <property type="protein sequence ID" value="TKA71633.1"/>
    <property type="molecule type" value="Genomic_DNA"/>
</dbReference>
<protein>
    <submittedName>
        <fullName evidence="3">Uncharacterized protein</fullName>
    </submittedName>
</protein>
<name>A0A4U0X934_9PEZI</name>
<evidence type="ECO:0000256" key="1">
    <source>
        <dbReference type="SAM" id="Coils"/>
    </source>
</evidence>